<evidence type="ECO:0000259" key="5">
    <source>
        <dbReference type="SMART" id="SM00903"/>
    </source>
</evidence>
<protein>
    <recommendedName>
        <fullName evidence="5">Flavin reductase like domain-containing protein</fullName>
    </recommendedName>
</protein>
<evidence type="ECO:0000256" key="4">
    <source>
        <dbReference type="ARBA" id="ARBA00038054"/>
    </source>
</evidence>
<evidence type="ECO:0000256" key="1">
    <source>
        <dbReference type="ARBA" id="ARBA00001917"/>
    </source>
</evidence>
<reference evidence="6 7" key="2">
    <citation type="journal article" date="2006" name="Environ. Microbiol.">
        <title>Sequence analysis of three plasmids harboured in Rhodococcus erythropolis strain PR4.</title>
        <authorList>
            <person name="Sekine M."/>
            <person name="Tanikawa S."/>
            <person name="Omata S."/>
            <person name="Saito M."/>
            <person name="Fujisawa T."/>
            <person name="Tsukatani N."/>
            <person name="Tajima T."/>
            <person name="Sekigawa T."/>
            <person name="Kosugi H."/>
            <person name="Matsuo Y."/>
            <person name="Nishiko R."/>
            <person name="Imamura K."/>
            <person name="Ito M."/>
            <person name="Narita H."/>
            <person name="Tago S."/>
            <person name="Fujita N."/>
            <person name="Harayama S."/>
        </authorList>
    </citation>
    <scope>NUCLEOTIDE SEQUENCE [LARGE SCALE GENOMIC DNA]</scope>
    <source>
        <strain evidence="7">PR4 / NBRC 100887</strain>
    </source>
</reference>
<evidence type="ECO:0000313" key="7">
    <source>
        <dbReference type="Proteomes" id="UP000002204"/>
    </source>
</evidence>
<dbReference type="InterPro" id="IPR012349">
    <property type="entry name" value="Split_barrel_FMN-bd"/>
</dbReference>
<accession>C0ZV16</accession>
<evidence type="ECO:0000256" key="3">
    <source>
        <dbReference type="ARBA" id="ARBA00022643"/>
    </source>
</evidence>
<dbReference type="GO" id="GO:0016646">
    <property type="term" value="F:oxidoreductase activity, acting on the CH-NH group of donors, NAD or NADP as acceptor"/>
    <property type="evidence" value="ECO:0007669"/>
    <property type="project" value="UniProtKB-ARBA"/>
</dbReference>
<evidence type="ECO:0000256" key="2">
    <source>
        <dbReference type="ARBA" id="ARBA00022630"/>
    </source>
</evidence>
<organism evidence="6 7">
    <name type="scientific">Rhodococcus erythropolis (strain PR4 / NBRC 100887)</name>
    <dbReference type="NCBI Taxonomy" id="234621"/>
    <lineage>
        <taxon>Bacteria</taxon>
        <taxon>Bacillati</taxon>
        <taxon>Actinomycetota</taxon>
        <taxon>Actinomycetes</taxon>
        <taxon>Mycobacteriales</taxon>
        <taxon>Nocardiaceae</taxon>
        <taxon>Rhodococcus</taxon>
        <taxon>Rhodococcus erythropolis group</taxon>
    </lineage>
</organism>
<proteinExistence type="inferred from homology"/>
<dbReference type="SMART" id="SM00903">
    <property type="entry name" value="Flavin_Reduct"/>
    <property type="match status" value="1"/>
</dbReference>
<dbReference type="EMBL" id="AP008957">
    <property type="protein sequence ID" value="BAH32411.1"/>
    <property type="molecule type" value="Genomic_DNA"/>
</dbReference>
<dbReference type="GO" id="GO:0010181">
    <property type="term" value="F:FMN binding"/>
    <property type="evidence" value="ECO:0007669"/>
    <property type="project" value="InterPro"/>
</dbReference>
<dbReference type="PANTHER" id="PTHR33798">
    <property type="entry name" value="FLAVOPROTEIN OXYGENASE"/>
    <property type="match status" value="1"/>
</dbReference>
<dbReference type="PANTHER" id="PTHR33798:SF5">
    <property type="entry name" value="FLAVIN REDUCTASE LIKE DOMAIN-CONTAINING PROTEIN"/>
    <property type="match status" value="1"/>
</dbReference>
<gene>
    <name evidence="6" type="ordered locus">RER_17030</name>
</gene>
<dbReference type="Pfam" id="PF01613">
    <property type="entry name" value="Flavin_Reduct"/>
    <property type="match status" value="1"/>
</dbReference>
<dbReference type="HOGENOM" id="CLU_059021_3_1_11"/>
<keyword evidence="2" id="KW-0285">Flavoprotein</keyword>
<comment type="cofactor">
    <cofactor evidence="1">
        <name>FMN</name>
        <dbReference type="ChEBI" id="CHEBI:58210"/>
    </cofactor>
</comment>
<keyword evidence="3" id="KW-0288">FMN</keyword>
<dbReference type="InterPro" id="IPR002563">
    <property type="entry name" value="Flavin_Rdtase-like_dom"/>
</dbReference>
<reference evidence="7" key="1">
    <citation type="submission" date="2005-03" db="EMBL/GenBank/DDBJ databases">
        <title>Comparison of the complete genome sequences of Rhodococcus erythropolis PR4 and Rhodococcus opacus B4.</title>
        <authorList>
            <person name="Takarada H."/>
            <person name="Sekine M."/>
            <person name="Hosoyama A."/>
            <person name="Yamada R."/>
            <person name="Fujisawa T."/>
            <person name="Omata S."/>
            <person name="Shimizu A."/>
            <person name="Tsukatani N."/>
            <person name="Tanikawa S."/>
            <person name="Fujita N."/>
            <person name="Harayama S."/>
        </authorList>
    </citation>
    <scope>NUCLEOTIDE SEQUENCE [LARGE SCALE GENOMIC DNA]</scope>
    <source>
        <strain evidence="7">PR4 / NBRC 100887</strain>
    </source>
</reference>
<name>C0ZV16_RHOE4</name>
<evidence type="ECO:0000313" key="6">
    <source>
        <dbReference type="EMBL" id="BAH32411.1"/>
    </source>
</evidence>
<comment type="similarity">
    <text evidence="4">Belongs to the flavoredoxin family.</text>
</comment>
<sequence>MFGCKHAQGRGQRHYVWVRTLFDPAELEPRRFYQLLTASVVPRPIAWVSTLSADGVGNLAPYSFFTVASSAPPIVQFTSVGRKDSLRNIEATGEFVINLATATLADVVNKSSAFYDAEADEFLELNIRSEPSERVRPVRVADSPIAIECTLHQVIEVGNSFVVMGNVVAVAVRPEAVADDGLPDFAAIAPMSRLGRAQWGLPPEVVEKDRPTTPHRP</sequence>
<dbReference type="AlphaFoldDB" id="C0ZV16"/>
<dbReference type="eggNOG" id="COG1853">
    <property type="taxonomic scope" value="Bacteria"/>
</dbReference>
<dbReference type="Proteomes" id="UP000002204">
    <property type="component" value="Chromosome"/>
</dbReference>
<feature type="domain" description="Flavin reductase like" evidence="5">
    <location>
        <begin position="38"/>
        <end position="186"/>
    </location>
</feature>
<dbReference type="Gene3D" id="2.30.110.10">
    <property type="entry name" value="Electron Transport, Fmn-binding Protein, Chain A"/>
    <property type="match status" value="1"/>
</dbReference>
<dbReference type="SUPFAM" id="SSF50475">
    <property type="entry name" value="FMN-binding split barrel"/>
    <property type="match status" value="1"/>
</dbReference>
<dbReference type="KEGG" id="rer:RER_17030"/>